<evidence type="ECO:0000256" key="6">
    <source>
        <dbReference type="ARBA" id="ARBA00022737"/>
    </source>
</evidence>
<comment type="similarity">
    <text evidence="3">Belongs to the HMGB family.</text>
</comment>
<dbReference type="PRINTS" id="PR00886">
    <property type="entry name" value="HIGHMOBLTY12"/>
</dbReference>
<dbReference type="PANTHER" id="PTHR48112">
    <property type="entry name" value="HIGH MOBILITY GROUP PROTEIN DSP1"/>
    <property type="match status" value="1"/>
</dbReference>
<keyword evidence="8 10" id="KW-0238">DNA-binding</keyword>
<keyword evidence="7" id="KW-0558">Oxidation</keyword>
<feature type="region of interest" description="Disordered" evidence="11">
    <location>
        <begin position="221"/>
        <end position="262"/>
    </location>
</feature>
<evidence type="ECO:0000259" key="12">
    <source>
        <dbReference type="PROSITE" id="PS50118"/>
    </source>
</evidence>
<dbReference type="SUPFAM" id="SSF47095">
    <property type="entry name" value="HMG-box"/>
    <property type="match status" value="2"/>
</dbReference>
<feature type="compositionally biased region" description="Basic and acidic residues" evidence="11">
    <location>
        <begin position="241"/>
        <end position="262"/>
    </location>
</feature>
<dbReference type="Proteomes" id="UP001266305">
    <property type="component" value="Unassembled WGS sequence"/>
</dbReference>
<accession>A0ABQ9VJL0</accession>
<dbReference type="SMART" id="SM00398">
    <property type="entry name" value="HMG"/>
    <property type="match status" value="2"/>
</dbReference>
<evidence type="ECO:0000256" key="8">
    <source>
        <dbReference type="ARBA" id="ARBA00023125"/>
    </source>
</evidence>
<organism evidence="13 14">
    <name type="scientific">Saguinus oedipus</name>
    <name type="common">Cotton-top tamarin</name>
    <name type="synonym">Oedipomidas oedipus</name>
    <dbReference type="NCBI Taxonomy" id="9490"/>
    <lineage>
        <taxon>Eukaryota</taxon>
        <taxon>Metazoa</taxon>
        <taxon>Chordata</taxon>
        <taxon>Craniata</taxon>
        <taxon>Vertebrata</taxon>
        <taxon>Euteleostomi</taxon>
        <taxon>Mammalia</taxon>
        <taxon>Eutheria</taxon>
        <taxon>Euarchontoglires</taxon>
        <taxon>Primates</taxon>
        <taxon>Haplorrhini</taxon>
        <taxon>Platyrrhini</taxon>
        <taxon>Cebidae</taxon>
        <taxon>Callitrichinae</taxon>
        <taxon>Saguinus</taxon>
    </lineage>
</organism>
<evidence type="ECO:0000256" key="4">
    <source>
        <dbReference type="ARBA" id="ARBA00022454"/>
    </source>
</evidence>
<evidence type="ECO:0000256" key="10">
    <source>
        <dbReference type="PROSITE-ProRule" id="PRU00267"/>
    </source>
</evidence>
<name>A0ABQ9VJL0_SAGOE</name>
<reference evidence="13 14" key="1">
    <citation type="submission" date="2023-05" db="EMBL/GenBank/DDBJ databases">
        <title>B98-5 Cell Line De Novo Hybrid Assembly: An Optical Mapping Approach.</title>
        <authorList>
            <person name="Kananen K."/>
            <person name="Auerbach J.A."/>
            <person name="Kautto E."/>
            <person name="Blachly J.S."/>
        </authorList>
    </citation>
    <scope>NUCLEOTIDE SEQUENCE [LARGE SCALE GENOMIC DNA]</scope>
    <source>
        <strain evidence="13">B95-8</strain>
        <tissue evidence="13">Cell line</tissue>
    </source>
</reference>
<sequence length="342" mass="38251">MAKGDLKKPKGKMSAYAFFVQTCREEHKKKNPEVPVNLAEFSKKCSERWKTMSGKERSKFDEMAKADKVCYDREMKGYGPAKGGKKKKDPNAPKRPLSGFFLFCSEFRPKIKSTNPGICIGDVAKKLGEMWNNLNDSEKQPYITKAAKLKEKYEKDVADYRSKGKFDGAKGPAKVAQKKVEEEDEDGGGGEGKLPVIHGDLGGSLPVLLAPSWQPQLAAPQGLCRPRPHTGDSLAPASQRSMEKDLDDGSKELMGTRRDSEQRKIAPASMHLRGEAPRLFHSARYPRRACCFLERRIDLLLREECDRHMPPSDHRLALEELVCGLQGRFLLIPDPCLPLPAL</sequence>
<evidence type="ECO:0000256" key="9">
    <source>
        <dbReference type="ARBA" id="ARBA00023242"/>
    </source>
</evidence>
<dbReference type="Pfam" id="PF09011">
    <property type="entry name" value="HMG_box_2"/>
    <property type="match status" value="1"/>
</dbReference>
<dbReference type="CDD" id="cd21978">
    <property type="entry name" value="HMG-box_HMGB_rpt1"/>
    <property type="match status" value="1"/>
</dbReference>
<evidence type="ECO:0000313" key="13">
    <source>
        <dbReference type="EMBL" id="KAK2109571.1"/>
    </source>
</evidence>
<keyword evidence="5" id="KW-0391">Immunity</keyword>
<protein>
    <recommendedName>
        <fullName evidence="12">HMG box domain-containing protein</fullName>
    </recommendedName>
</protein>
<feature type="domain" description="HMG box" evidence="12">
    <location>
        <begin position="9"/>
        <end position="79"/>
    </location>
</feature>
<dbReference type="EMBL" id="JASSZA010000005">
    <property type="protein sequence ID" value="KAK2109571.1"/>
    <property type="molecule type" value="Genomic_DNA"/>
</dbReference>
<evidence type="ECO:0000256" key="7">
    <source>
        <dbReference type="ARBA" id="ARBA00023097"/>
    </source>
</evidence>
<feature type="DNA-binding region" description="HMG box" evidence="10">
    <location>
        <begin position="9"/>
        <end position="79"/>
    </location>
</feature>
<dbReference type="CDD" id="cd21979">
    <property type="entry name" value="HMG-box_HMGB_rpt2"/>
    <property type="match status" value="1"/>
</dbReference>
<dbReference type="InterPro" id="IPR036910">
    <property type="entry name" value="HMG_box_dom_sf"/>
</dbReference>
<dbReference type="Pfam" id="PF00505">
    <property type="entry name" value="HMG_box"/>
    <property type="match status" value="1"/>
</dbReference>
<keyword evidence="5" id="KW-0399">Innate immunity</keyword>
<evidence type="ECO:0000256" key="1">
    <source>
        <dbReference type="ARBA" id="ARBA00004123"/>
    </source>
</evidence>
<keyword evidence="4" id="KW-0158">Chromosome</keyword>
<comment type="subcellular location">
    <subcellularLocation>
        <location evidence="2">Chromosome</location>
    </subcellularLocation>
    <subcellularLocation>
        <location evidence="1">Nucleus</location>
    </subcellularLocation>
</comment>
<dbReference type="PROSITE" id="PS00353">
    <property type="entry name" value="HMG_BOX_1"/>
    <property type="match status" value="1"/>
</dbReference>
<dbReference type="InterPro" id="IPR009071">
    <property type="entry name" value="HMG_box_dom"/>
</dbReference>
<keyword evidence="6" id="KW-0677">Repeat</keyword>
<gene>
    <name evidence="13" type="ORF">P7K49_009317</name>
</gene>
<evidence type="ECO:0000256" key="2">
    <source>
        <dbReference type="ARBA" id="ARBA00004286"/>
    </source>
</evidence>
<dbReference type="InterPro" id="IPR017967">
    <property type="entry name" value="HMG_boxA_CS"/>
</dbReference>
<comment type="caution">
    <text evidence="13">The sequence shown here is derived from an EMBL/GenBank/DDBJ whole genome shotgun (WGS) entry which is preliminary data.</text>
</comment>
<evidence type="ECO:0000313" key="14">
    <source>
        <dbReference type="Proteomes" id="UP001266305"/>
    </source>
</evidence>
<feature type="region of interest" description="Disordered" evidence="11">
    <location>
        <begin position="165"/>
        <end position="193"/>
    </location>
</feature>
<dbReference type="Gene3D" id="1.10.30.10">
    <property type="entry name" value="High mobility group box domain"/>
    <property type="match status" value="2"/>
</dbReference>
<feature type="DNA-binding region" description="HMG box" evidence="10">
    <location>
        <begin position="93"/>
        <end position="161"/>
    </location>
</feature>
<dbReference type="PANTHER" id="PTHR48112:SF32">
    <property type="entry name" value="HIGH MOBILITY GROUP PROTEIN B3"/>
    <property type="match status" value="1"/>
</dbReference>
<evidence type="ECO:0000256" key="3">
    <source>
        <dbReference type="ARBA" id="ARBA00008774"/>
    </source>
</evidence>
<dbReference type="InterPro" id="IPR050342">
    <property type="entry name" value="HMGB"/>
</dbReference>
<keyword evidence="14" id="KW-1185">Reference proteome</keyword>
<feature type="domain" description="HMG box" evidence="12">
    <location>
        <begin position="93"/>
        <end position="161"/>
    </location>
</feature>
<evidence type="ECO:0000256" key="11">
    <source>
        <dbReference type="SAM" id="MobiDB-lite"/>
    </source>
</evidence>
<proteinExistence type="inferred from homology"/>
<dbReference type="PROSITE" id="PS50118">
    <property type="entry name" value="HMG_BOX_2"/>
    <property type="match status" value="2"/>
</dbReference>
<evidence type="ECO:0000256" key="5">
    <source>
        <dbReference type="ARBA" id="ARBA00022588"/>
    </source>
</evidence>
<keyword evidence="9 10" id="KW-0539">Nucleus</keyword>